<proteinExistence type="predicted"/>
<feature type="compositionally biased region" description="Polar residues" evidence="2">
    <location>
        <begin position="51"/>
        <end position="60"/>
    </location>
</feature>
<keyword evidence="1" id="KW-0175">Coiled coil</keyword>
<feature type="region of interest" description="Disordered" evidence="2">
    <location>
        <begin position="51"/>
        <end position="86"/>
    </location>
</feature>
<evidence type="ECO:0000256" key="1">
    <source>
        <dbReference type="SAM" id="Coils"/>
    </source>
</evidence>
<organism evidence="3 4">
    <name type="scientific">Striga asiatica</name>
    <name type="common">Asiatic witchweed</name>
    <name type="synonym">Buchnera asiatica</name>
    <dbReference type="NCBI Taxonomy" id="4170"/>
    <lineage>
        <taxon>Eukaryota</taxon>
        <taxon>Viridiplantae</taxon>
        <taxon>Streptophyta</taxon>
        <taxon>Embryophyta</taxon>
        <taxon>Tracheophyta</taxon>
        <taxon>Spermatophyta</taxon>
        <taxon>Magnoliopsida</taxon>
        <taxon>eudicotyledons</taxon>
        <taxon>Gunneridae</taxon>
        <taxon>Pentapetalae</taxon>
        <taxon>asterids</taxon>
        <taxon>lamiids</taxon>
        <taxon>Lamiales</taxon>
        <taxon>Orobanchaceae</taxon>
        <taxon>Buchnereae</taxon>
        <taxon>Striga</taxon>
    </lineage>
</organism>
<feature type="compositionally biased region" description="Polar residues" evidence="2">
    <location>
        <begin position="18"/>
        <end position="37"/>
    </location>
</feature>
<name>A0A5A7RE58_STRAF</name>
<accession>A0A5A7RE58</accession>
<evidence type="ECO:0000256" key="2">
    <source>
        <dbReference type="SAM" id="MobiDB-lite"/>
    </source>
</evidence>
<sequence>MEEEKKKRKNKKKKNKQATKTTESVTLDASKSTSDGQSHAIEVEQNCNCEVSGVKGSSNDALGCRDVDSGLNHANGSKEDFPVDSQANLPKSEKQYWLGREASFLEKVKELEAEKDALIQKEGSLEEKINQLLQEKAEIAQKEASEREKVKQLRNEKNTSIQNEALLEERIKQLQKEMDENAQKQVAVNLPVDAFNTYKASEREYIKQLQDEKNASMRNEAGLKERLVQLESEKDVWSHDKSILEQNILQLQREVEVYRQKEASLEVKILQLEGEKNSWVQKESSAGKSVASLTDEIIKLRARVIELESSKEGLLDDKLQLTQTVSGLQLQISNLENAAAIHLSSVDNKVTSEDGDANRQLEAACALVEKLVLENSELVEKINELNAELDQRGIGRGQISSEATRGAVTHQYADISASAPEFTMSVNGGHNANQATDLISKASKTMPASEFFEDAIVENQRNSQPMNIYDGRGLEKSSEIVEVDEIRHIPLDETETKEKNVGLPQDDDVGLVDSPLIGAPFRLISFVARYVSGADLVDSN</sequence>
<feature type="coiled-coil region" evidence="1">
    <location>
        <begin position="101"/>
        <end position="338"/>
    </location>
</feature>
<dbReference type="Proteomes" id="UP000325081">
    <property type="component" value="Unassembled WGS sequence"/>
</dbReference>
<keyword evidence="4" id="KW-1185">Reference proteome</keyword>
<feature type="region of interest" description="Disordered" evidence="2">
    <location>
        <begin position="1"/>
        <end position="39"/>
    </location>
</feature>
<dbReference type="EMBL" id="BKCP01012181">
    <property type="protein sequence ID" value="GER55700.1"/>
    <property type="molecule type" value="Genomic_DNA"/>
</dbReference>
<protein>
    <submittedName>
        <fullName evidence="3">ATP synthase D chain-related protein</fullName>
    </submittedName>
</protein>
<reference evidence="4" key="1">
    <citation type="journal article" date="2019" name="Curr. Biol.">
        <title>Genome Sequence of Striga asiatica Provides Insight into the Evolution of Plant Parasitism.</title>
        <authorList>
            <person name="Yoshida S."/>
            <person name="Kim S."/>
            <person name="Wafula E.K."/>
            <person name="Tanskanen J."/>
            <person name="Kim Y.M."/>
            <person name="Honaas L."/>
            <person name="Yang Z."/>
            <person name="Spallek T."/>
            <person name="Conn C.E."/>
            <person name="Ichihashi Y."/>
            <person name="Cheong K."/>
            <person name="Cui S."/>
            <person name="Der J.P."/>
            <person name="Gundlach H."/>
            <person name="Jiao Y."/>
            <person name="Hori C."/>
            <person name="Ishida J.K."/>
            <person name="Kasahara H."/>
            <person name="Kiba T."/>
            <person name="Kim M.S."/>
            <person name="Koo N."/>
            <person name="Laohavisit A."/>
            <person name="Lee Y.H."/>
            <person name="Lumba S."/>
            <person name="McCourt P."/>
            <person name="Mortimer J.C."/>
            <person name="Mutuku J.M."/>
            <person name="Nomura T."/>
            <person name="Sasaki-Sekimoto Y."/>
            <person name="Seto Y."/>
            <person name="Wang Y."/>
            <person name="Wakatake T."/>
            <person name="Sakakibara H."/>
            <person name="Demura T."/>
            <person name="Yamaguchi S."/>
            <person name="Yoneyama K."/>
            <person name="Manabe R.I."/>
            <person name="Nelson D.C."/>
            <person name="Schulman A.H."/>
            <person name="Timko M.P."/>
            <person name="dePamphilis C.W."/>
            <person name="Choi D."/>
            <person name="Shirasu K."/>
        </authorList>
    </citation>
    <scope>NUCLEOTIDE SEQUENCE [LARGE SCALE GENOMIC DNA]</scope>
    <source>
        <strain evidence="4">cv. UVA1</strain>
    </source>
</reference>
<comment type="caution">
    <text evidence="3">The sequence shown here is derived from an EMBL/GenBank/DDBJ whole genome shotgun (WGS) entry which is preliminary data.</text>
</comment>
<evidence type="ECO:0000313" key="4">
    <source>
        <dbReference type="Proteomes" id="UP000325081"/>
    </source>
</evidence>
<gene>
    <name evidence="3" type="ORF">STAS_33390</name>
</gene>
<evidence type="ECO:0000313" key="3">
    <source>
        <dbReference type="EMBL" id="GER55700.1"/>
    </source>
</evidence>
<dbReference type="OrthoDB" id="633301at2759"/>
<dbReference type="AlphaFoldDB" id="A0A5A7RE58"/>
<feature type="compositionally biased region" description="Basic residues" evidence="2">
    <location>
        <begin position="1"/>
        <end position="17"/>
    </location>
</feature>